<reference evidence="8 9" key="1">
    <citation type="submission" date="2012-01" db="EMBL/GenBank/DDBJ databases">
        <title>The Genome Sequence of Odoribacter laneus YIT 12061.</title>
        <authorList>
            <consortium name="The Broad Institute Genome Sequencing Platform"/>
            <person name="Earl A."/>
            <person name="Ward D."/>
            <person name="Feldgarden M."/>
            <person name="Gevers D."/>
            <person name="Morotomi M."/>
            <person name="Young S.K."/>
            <person name="Zeng Q."/>
            <person name="Gargeya S."/>
            <person name="Fitzgerald M."/>
            <person name="Haas B."/>
            <person name="Abouelleil A."/>
            <person name="Alvarado L."/>
            <person name="Arachchi H.M."/>
            <person name="Berlin A."/>
            <person name="Chapman S.B."/>
            <person name="Gearin G."/>
            <person name="Goldberg J."/>
            <person name="Griggs A."/>
            <person name="Gujja S."/>
            <person name="Hansen M."/>
            <person name="Heiman D."/>
            <person name="Howarth C."/>
            <person name="Larimer J."/>
            <person name="Lui A."/>
            <person name="MacDonald P.J.P."/>
            <person name="McCowen C."/>
            <person name="Montmayeur A."/>
            <person name="Murphy C."/>
            <person name="Neiman D."/>
            <person name="Pearson M."/>
            <person name="Priest M."/>
            <person name="Roberts A."/>
            <person name="Saif S."/>
            <person name="Shea T."/>
            <person name="Sisk P."/>
            <person name="Stolte C."/>
            <person name="Sykes S."/>
            <person name="Wortman J."/>
            <person name="Nusbaum C."/>
            <person name="Birren B."/>
        </authorList>
    </citation>
    <scope>NUCLEOTIDE SEQUENCE [LARGE SCALE GENOMIC DNA]</scope>
    <source>
        <strain evidence="8 9">YIT 12061</strain>
    </source>
</reference>
<evidence type="ECO:0000256" key="3">
    <source>
        <dbReference type="ARBA" id="ARBA00022729"/>
    </source>
</evidence>
<dbReference type="Pfam" id="PF01103">
    <property type="entry name" value="Omp85"/>
    <property type="match status" value="1"/>
</dbReference>
<dbReference type="HOGENOM" id="CLU_010929_0_0_10"/>
<dbReference type="InterPro" id="IPR000184">
    <property type="entry name" value="Bac_surfAg_D15"/>
</dbReference>
<dbReference type="AlphaFoldDB" id="H1DHC3"/>
<dbReference type="STRING" id="742817.HMPREF9449_01659"/>
<comment type="subcellular location">
    <subcellularLocation>
        <location evidence="1">Membrane</location>
    </subcellularLocation>
</comment>
<dbReference type="Proteomes" id="UP000004892">
    <property type="component" value="Unassembled WGS sequence"/>
</dbReference>
<dbReference type="PATRIC" id="fig|742817.3.peg.1771"/>
<accession>H1DHC3</accession>
<keyword evidence="4 6" id="KW-0472">Membrane</keyword>
<gene>
    <name evidence="8" type="ORF">HMPREF9449_01659</name>
</gene>
<comment type="caution">
    <text evidence="8">The sequence shown here is derived from an EMBL/GenBank/DDBJ whole genome shotgun (WGS) entry which is preliminary data.</text>
</comment>
<evidence type="ECO:0000256" key="2">
    <source>
        <dbReference type="ARBA" id="ARBA00022692"/>
    </source>
</evidence>
<keyword evidence="2 6" id="KW-0812">Transmembrane</keyword>
<keyword evidence="3" id="KW-0732">Signal</keyword>
<organism evidence="8 9">
    <name type="scientific">Odoribacter laneus YIT 12061</name>
    <dbReference type="NCBI Taxonomy" id="742817"/>
    <lineage>
        <taxon>Bacteria</taxon>
        <taxon>Pseudomonadati</taxon>
        <taxon>Bacteroidota</taxon>
        <taxon>Bacteroidia</taxon>
        <taxon>Bacteroidales</taxon>
        <taxon>Odoribacteraceae</taxon>
        <taxon>Odoribacter</taxon>
    </lineage>
</organism>
<evidence type="ECO:0000256" key="1">
    <source>
        <dbReference type="ARBA" id="ARBA00004370"/>
    </source>
</evidence>
<keyword evidence="6" id="KW-1133">Transmembrane helix</keyword>
<evidence type="ECO:0000256" key="5">
    <source>
        <dbReference type="ARBA" id="ARBA00023237"/>
    </source>
</evidence>
<dbReference type="GO" id="GO:0019867">
    <property type="term" value="C:outer membrane"/>
    <property type="evidence" value="ECO:0007669"/>
    <property type="project" value="InterPro"/>
</dbReference>
<dbReference type="EMBL" id="ADMC01000022">
    <property type="protein sequence ID" value="EHP47806.1"/>
    <property type="molecule type" value="Genomic_DNA"/>
</dbReference>
<evidence type="ECO:0000313" key="9">
    <source>
        <dbReference type="Proteomes" id="UP000004892"/>
    </source>
</evidence>
<dbReference type="Gene3D" id="2.40.160.50">
    <property type="entry name" value="membrane protein fhac: a member of the omp85/tpsb transporter family"/>
    <property type="match status" value="1"/>
</dbReference>
<feature type="transmembrane region" description="Helical" evidence="6">
    <location>
        <begin position="21"/>
        <end position="39"/>
    </location>
</feature>
<evidence type="ECO:0000256" key="6">
    <source>
        <dbReference type="SAM" id="Phobius"/>
    </source>
</evidence>
<dbReference type="eggNOG" id="COG0729">
    <property type="taxonomic scope" value="Bacteria"/>
</dbReference>
<dbReference type="PANTHER" id="PTHR12815:SF47">
    <property type="entry name" value="TRANSLOCATION AND ASSEMBLY MODULE SUBUNIT TAMA"/>
    <property type="match status" value="1"/>
</dbReference>
<evidence type="ECO:0000313" key="8">
    <source>
        <dbReference type="EMBL" id="EHP47806.1"/>
    </source>
</evidence>
<name>H1DHC3_9BACT</name>
<keyword evidence="9" id="KW-1185">Reference proteome</keyword>
<dbReference type="InterPro" id="IPR039910">
    <property type="entry name" value="D15-like"/>
</dbReference>
<dbReference type="PANTHER" id="PTHR12815">
    <property type="entry name" value="SORTING AND ASSEMBLY MACHINERY SAMM50 PROTEIN FAMILY MEMBER"/>
    <property type="match status" value="1"/>
</dbReference>
<dbReference type="PROSITE" id="PS51257">
    <property type="entry name" value="PROKAR_LIPOPROTEIN"/>
    <property type="match status" value="1"/>
</dbReference>
<keyword evidence="5" id="KW-0998">Cell outer membrane</keyword>
<protein>
    <recommendedName>
        <fullName evidence="7">Bacterial surface antigen (D15) domain-containing protein</fullName>
    </recommendedName>
</protein>
<sequence>MMVKCKIHPDGKERLLQAGRNIFFFLFFIFILAACSTTKKLKEGEILYTGVKKMKIETPKKLKLEGPEKSALTTPLSYPPNNPLFSPYVRSPFPIGLWVYNWNIKKEKGFKWWLYRKLAKKPVLISDVQPELRLNMVENNMKDFGFFGVESRYEIIPHRRNPKKARVSYWVKLPQPFRYGTVELWGWTGEMDTIVRRSMRFSLLKTGQQYDINIMEQERQRISGLLRNRGYYYFQPSYIEFLADTTRQHGIADVRIGLKQGIPSSAFYPYRIKDVHISLSGNGSEASRDTIFYNGLRLDYAPPQTLKPKIVAQAVNVRPEQLYTAWRQSRTQREFVQLGVFKFVNLTIEPVDSAGSRLLNYNIYADYALPIETEIELDLASKSNNLLGPGLTLSLNNKNMFKRAETFSLKLNGAYEWQIGGEKTTKGRSGLVNSYELGINLNLSVPRLLVPKFMKTTKDRQERTNFQIGTDFLNRHSYFRMISFWGSATYDFNSSRRNYHSVVPFKLSYTHLLRTSHEFDSTLNNNPAIALSFKNQFIPSMSYTYTFDRAATYRNPNRIFWQTSLTQAGNIISGVQALFGKTGEGRKILGNRYSQFLKLTTEIIKYKKTSDNSQIAMRFMGGIGYAYGNAKVMPYSEQFYIGGANSIRAFQIRSIGPGSYHPDRKSVTAYLDQTGDIKLEANIGYRFKIAGRFLGAVFADAGNVWLLRKEEQRPGGEFRLKGLWKEIALGTGFGLRYDITYIVIRADLGVALHAPYNTGKSGYFNIRSYNFHDGLVLNLAIGYPF</sequence>
<evidence type="ECO:0000259" key="7">
    <source>
        <dbReference type="Pfam" id="PF01103"/>
    </source>
</evidence>
<proteinExistence type="predicted"/>
<evidence type="ECO:0000256" key="4">
    <source>
        <dbReference type="ARBA" id="ARBA00023136"/>
    </source>
</evidence>
<feature type="domain" description="Bacterial surface antigen (D15)" evidence="7">
    <location>
        <begin position="399"/>
        <end position="764"/>
    </location>
</feature>